<evidence type="ECO:0000256" key="1">
    <source>
        <dbReference type="ARBA" id="ARBA00010088"/>
    </source>
</evidence>
<dbReference type="InterPro" id="IPR016292">
    <property type="entry name" value="Epoxide_hydrolase"/>
</dbReference>
<dbReference type="PANTHER" id="PTHR21661">
    <property type="entry name" value="EPOXIDE HYDROLASE 1-RELATED"/>
    <property type="match status" value="1"/>
</dbReference>
<dbReference type="PIRSF" id="PIRSF001112">
    <property type="entry name" value="Epoxide_hydrolase"/>
    <property type="match status" value="1"/>
</dbReference>
<evidence type="ECO:0000259" key="4">
    <source>
        <dbReference type="Pfam" id="PF06441"/>
    </source>
</evidence>
<dbReference type="InterPro" id="IPR000639">
    <property type="entry name" value="Epox_hydrolase-like"/>
</dbReference>
<dbReference type="InterPro" id="IPR029058">
    <property type="entry name" value="AB_hydrolase_fold"/>
</dbReference>
<dbReference type="InterPro" id="IPR010497">
    <property type="entry name" value="Epoxide_hydro_N"/>
</dbReference>
<accession>A0ABN2HD14</accession>
<reference evidence="5 6" key="1">
    <citation type="journal article" date="2019" name="Int. J. Syst. Evol. Microbiol.">
        <title>The Global Catalogue of Microorganisms (GCM) 10K type strain sequencing project: providing services to taxonomists for standard genome sequencing and annotation.</title>
        <authorList>
            <consortium name="The Broad Institute Genomics Platform"/>
            <consortium name="The Broad Institute Genome Sequencing Center for Infectious Disease"/>
            <person name="Wu L."/>
            <person name="Ma J."/>
        </authorList>
    </citation>
    <scope>NUCLEOTIDE SEQUENCE [LARGE SCALE GENOMIC DNA]</scope>
    <source>
        <strain evidence="5 6">JCM 14718</strain>
    </source>
</reference>
<protein>
    <submittedName>
        <fullName evidence="5">Epoxide hydrolase</fullName>
    </submittedName>
</protein>
<dbReference type="RefSeq" id="WP_344311655.1">
    <property type="nucleotide sequence ID" value="NZ_BAAANY010000014.1"/>
</dbReference>
<evidence type="ECO:0000313" key="5">
    <source>
        <dbReference type="EMBL" id="GAA1685911.1"/>
    </source>
</evidence>
<keyword evidence="6" id="KW-1185">Reference proteome</keyword>
<evidence type="ECO:0000256" key="3">
    <source>
        <dbReference type="ARBA" id="ARBA00022801"/>
    </source>
</evidence>
<dbReference type="GO" id="GO:0016787">
    <property type="term" value="F:hydrolase activity"/>
    <property type="evidence" value="ECO:0007669"/>
    <property type="project" value="UniProtKB-KW"/>
</dbReference>
<proteinExistence type="inferred from homology"/>
<comment type="similarity">
    <text evidence="1">Belongs to the peptidase S33 family.</text>
</comment>
<feature type="domain" description="Epoxide hydrolase N-terminal" evidence="4">
    <location>
        <begin position="2"/>
        <end position="102"/>
    </location>
</feature>
<evidence type="ECO:0000256" key="2">
    <source>
        <dbReference type="ARBA" id="ARBA00022797"/>
    </source>
</evidence>
<sequence>MATFTLQVPDEVLADLQARLDRTRWPGPFPEPGWRYGMDFDYLREVLAYWRDKFDWRAQETRLNQLAHHKIDGIHFVHQRGAGPDPFPLVLTHGWPSSFTEFEKLIPLLTHPADPRDAFDVVVPSVPGHGLSDPPAAAGEMTAASIANRFARLMTDELGYRRFGAVGGDIGSLITARLGAEHPDQVVGIHVDPVSVSHYRPQNPTDLSPDEQRFLKGNPQWTGEETGYIQFQATKPATLALGLLDSPAGLAGYVLEKFHSWSGGHRYDLDELLTNLTLYWTTGTIGSSFMFYYELRHDSVSKPFPGVKVPTAVAVWPGGYPEIMLPVPPPEYVRRSFHLQRYTTMPSGAHFYARDEPQLLAADLQSFFRPLRSH</sequence>
<keyword evidence="3 5" id="KW-0378">Hydrolase</keyword>
<dbReference type="PRINTS" id="PR00412">
    <property type="entry name" value="EPOXHYDRLASE"/>
</dbReference>
<evidence type="ECO:0000313" key="6">
    <source>
        <dbReference type="Proteomes" id="UP001500618"/>
    </source>
</evidence>
<comment type="caution">
    <text evidence="5">The sequence shown here is derived from an EMBL/GenBank/DDBJ whole genome shotgun (WGS) entry which is preliminary data.</text>
</comment>
<keyword evidence="2" id="KW-0058">Aromatic hydrocarbons catabolism</keyword>
<name>A0ABN2HD14_9ACTN</name>
<gene>
    <name evidence="5" type="ORF">GCM10009765_38980</name>
</gene>
<dbReference type="Proteomes" id="UP001500618">
    <property type="component" value="Unassembled WGS sequence"/>
</dbReference>
<dbReference type="Gene3D" id="3.40.50.1820">
    <property type="entry name" value="alpha/beta hydrolase"/>
    <property type="match status" value="1"/>
</dbReference>
<organism evidence="5 6">
    <name type="scientific">Fodinicola feengrottensis</name>
    <dbReference type="NCBI Taxonomy" id="435914"/>
    <lineage>
        <taxon>Bacteria</taxon>
        <taxon>Bacillati</taxon>
        <taxon>Actinomycetota</taxon>
        <taxon>Actinomycetes</taxon>
        <taxon>Mycobacteriales</taxon>
        <taxon>Fodinicola</taxon>
    </lineage>
</organism>
<dbReference type="Pfam" id="PF06441">
    <property type="entry name" value="EHN"/>
    <property type="match status" value="1"/>
</dbReference>
<dbReference type="SUPFAM" id="SSF53474">
    <property type="entry name" value="alpha/beta-Hydrolases"/>
    <property type="match status" value="1"/>
</dbReference>
<dbReference type="EMBL" id="BAAANY010000014">
    <property type="protein sequence ID" value="GAA1685911.1"/>
    <property type="molecule type" value="Genomic_DNA"/>
</dbReference>
<dbReference type="PANTHER" id="PTHR21661:SF35">
    <property type="entry name" value="EPOXIDE HYDROLASE"/>
    <property type="match status" value="1"/>
</dbReference>